<dbReference type="OrthoDB" id="1933717at2759"/>
<evidence type="ECO:0008006" key="6">
    <source>
        <dbReference type="Google" id="ProtNLM"/>
    </source>
</evidence>
<evidence type="ECO:0000256" key="3">
    <source>
        <dbReference type="ARBA" id="ARBA00023002"/>
    </source>
</evidence>
<dbReference type="Proteomes" id="UP000654075">
    <property type="component" value="Unassembled WGS sequence"/>
</dbReference>
<evidence type="ECO:0000256" key="2">
    <source>
        <dbReference type="ARBA" id="ARBA00022857"/>
    </source>
</evidence>
<name>A0A813EPM4_POLGL</name>
<dbReference type="PANTHER" id="PTHR43963">
    <property type="entry name" value="CARBONYL REDUCTASE 1-RELATED"/>
    <property type="match status" value="1"/>
</dbReference>
<dbReference type="GO" id="GO:0016491">
    <property type="term" value="F:oxidoreductase activity"/>
    <property type="evidence" value="ECO:0007669"/>
    <property type="project" value="UniProtKB-KW"/>
</dbReference>
<proteinExistence type="inferred from homology"/>
<dbReference type="PANTHER" id="PTHR43963:SF6">
    <property type="entry name" value="CHAIN DEHYDROGENASE FAMILY PROTEIN, PUTATIVE (AFU_ORTHOLOGUE AFUA_3G15350)-RELATED"/>
    <property type="match status" value="1"/>
</dbReference>
<comment type="caution">
    <text evidence="4">The sequence shown here is derived from an EMBL/GenBank/DDBJ whole genome shotgun (WGS) entry which is preliminary data.</text>
</comment>
<evidence type="ECO:0000313" key="4">
    <source>
        <dbReference type="EMBL" id="CAE8601527.1"/>
    </source>
</evidence>
<dbReference type="InterPro" id="IPR036291">
    <property type="entry name" value="NAD(P)-bd_dom_sf"/>
</dbReference>
<dbReference type="SUPFAM" id="SSF51735">
    <property type="entry name" value="NAD(P)-binding Rossmann-fold domains"/>
    <property type="match status" value="1"/>
</dbReference>
<organism evidence="4 5">
    <name type="scientific">Polarella glacialis</name>
    <name type="common">Dinoflagellate</name>
    <dbReference type="NCBI Taxonomy" id="89957"/>
    <lineage>
        <taxon>Eukaryota</taxon>
        <taxon>Sar</taxon>
        <taxon>Alveolata</taxon>
        <taxon>Dinophyceae</taxon>
        <taxon>Suessiales</taxon>
        <taxon>Suessiaceae</taxon>
        <taxon>Polarella</taxon>
    </lineage>
</organism>
<keyword evidence="3" id="KW-0560">Oxidoreductase</keyword>
<comment type="similarity">
    <text evidence="1">Belongs to the short-chain dehydrogenases/reductases (SDR) family.</text>
</comment>
<sequence length="192" mass="20621">MAYKHSDATPWTQKTRNTVSTNFFGTMIVCEALAPLLKTGGRMVTVASGSGHLRILRSEDLRREFAGADSALTVPRLSELMRQFVTDVEAGTPPTVSAPLPGALHERRGWPGHAYGMSKLAQIALAKIYARELSARGIASCACDPGGCRTDMSSHSGSRTAAQGADTPAWLAFQPPSEITGRLFFDRAEVGW</sequence>
<keyword evidence="2" id="KW-0521">NADP</keyword>
<dbReference type="Gene3D" id="3.40.50.720">
    <property type="entry name" value="NAD(P)-binding Rossmann-like Domain"/>
    <property type="match status" value="1"/>
</dbReference>
<gene>
    <name evidence="4" type="ORF">PGLA1383_LOCUS19818</name>
</gene>
<evidence type="ECO:0000313" key="5">
    <source>
        <dbReference type="Proteomes" id="UP000654075"/>
    </source>
</evidence>
<dbReference type="AlphaFoldDB" id="A0A813EPM4"/>
<dbReference type="EMBL" id="CAJNNV010013251">
    <property type="protein sequence ID" value="CAE8601527.1"/>
    <property type="molecule type" value="Genomic_DNA"/>
</dbReference>
<reference evidence="4" key="1">
    <citation type="submission" date="2021-02" db="EMBL/GenBank/DDBJ databases">
        <authorList>
            <person name="Dougan E. K."/>
            <person name="Rhodes N."/>
            <person name="Thang M."/>
            <person name="Chan C."/>
        </authorList>
    </citation>
    <scope>NUCLEOTIDE SEQUENCE</scope>
</reference>
<keyword evidence="5" id="KW-1185">Reference proteome</keyword>
<accession>A0A813EPM4</accession>
<protein>
    <recommendedName>
        <fullName evidence="6">Protochlorophyllide reductase</fullName>
    </recommendedName>
</protein>
<evidence type="ECO:0000256" key="1">
    <source>
        <dbReference type="ARBA" id="ARBA00006484"/>
    </source>
</evidence>